<evidence type="ECO:0000313" key="1">
    <source>
        <dbReference type="Proteomes" id="UP000095287"/>
    </source>
</evidence>
<name>A0A1I7Z959_9BILA</name>
<accession>A0A1I7Z959</accession>
<keyword evidence="1" id="KW-1185">Reference proteome</keyword>
<organism evidence="1 2">
    <name type="scientific">Steinernema glaseri</name>
    <dbReference type="NCBI Taxonomy" id="37863"/>
    <lineage>
        <taxon>Eukaryota</taxon>
        <taxon>Metazoa</taxon>
        <taxon>Ecdysozoa</taxon>
        <taxon>Nematoda</taxon>
        <taxon>Chromadorea</taxon>
        <taxon>Rhabditida</taxon>
        <taxon>Tylenchina</taxon>
        <taxon>Panagrolaimomorpha</taxon>
        <taxon>Strongyloidoidea</taxon>
        <taxon>Steinernematidae</taxon>
        <taxon>Steinernema</taxon>
    </lineage>
</organism>
<proteinExistence type="predicted"/>
<sequence length="85" mass="9617">MSKCSDPDCIDQTSSKMVLQDLEGGGHLRTTDSLQARPKTLKNGNQAELTMSKCAEKRKANKCLFPRVVSRRRLESLFLEDDFIQ</sequence>
<dbReference type="WBParaSite" id="L893_g24108.t1">
    <property type="protein sequence ID" value="L893_g24108.t1"/>
    <property type="gene ID" value="L893_g24108"/>
</dbReference>
<protein>
    <submittedName>
        <fullName evidence="2">Uncharacterized protein</fullName>
    </submittedName>
</protein>
<dbReference type="Proteomes" id="UP000095287">
    <property type="component" value="Unplaced"/>
</dbReference>
<reference evidence="2" key="1">
    <citation type="submission" date="2016-11" db="UniProtKB">
        <authorList>
            <consortium name="WormBaseParasite"/>
        </authorList>
    </citation>
    <scope>IDENTIFICATION</scope>
</reference>
<dbReference type="AlphaFoldDB" id="A0A1I7Z959"/>
<evidence type="ECO:0000313" key="2">
    <source>
        <dbReference type="WBParaSite" id="L893_g24108.t1"/>
    </source>
</evidence>